<feature type="transmembrane region" description="Helical" evidence="2">
    <location>
        <begin position="1082"/>
        <end position="1099"/>
    </location>
</feature>
<feature type="transmembrane region" description="Helical" evidence="2">
    <location>
        <begin position="1592"/>
        <end position="1612"/>
    </location>
</feature>
<dbReference type="Proteomes" id="UP000193560">
    <property type="component" value="Unassembled WGS sequence"/>
</dbReference>
<gene>
    <name evidence="3" type="ORF">BCR42DRAFT_398771</name>
</gene>
<feature type="transmembrane region" description="Helical" evidence="2">
    <location>
        <begin position="827"/>
        <end position="854"/>
    </location>
</feature>
<reference evidence="3 4" key="1">
    <citation type="submission" date="2016-07" db="EMBL/GenBank/DDBJ databases">
        <title>Pervasive Adenine N6-methylation of Active Genes in Fungi.</title>
        <authorList>
            <consortium name="DOE Joint Genome Institute"/>
            <person name="Mondo S.J."/>
            <person name="Dannebaum R.O."/>
            <person name="Kuo R.C."/>
            <person name="Labutti K."/>
            <person name="Haridas S."/>
            <person name="Kuo A."/>
            <person name="Salamov A."/>
            <person name="Ahrendt S.R."/>
            <person name="Lipzen A."/>
            <person name="Sullivan W."/>
            <person name="Andreopoulos W.B."/>
            <person name="Clum A."/>
            <person name="Lindquist E."/>
            <person name="Daum C."/>
            <person name="Ramamoorthy G.K."/>
            <person name="Gryganskyi A."/>
            <person name="Culley D."/>
            <person name="Magnuson J.K."/>
            <person name="James T.Y."/>
            <person name="O'Malley M.A."/>
            <person name="Stajich J.E."/>
            <person name="Spatafora J.W."/>
            <person name="Visel A."/>
            <person name="Grigoriev I.V."/>
        </authorList>
    </citation>
    <scope>NUCLEOTIDE SEQUENCE [LARGE SCALE GENOMIC DNA]</scope>
    <source>
        <strain evidence="3 4">NRRL 1336</strain>
    </source>
</reference>
<feature type="transmembrane region" description="Helical" evidence="2">
    <location>
        <begin position="1134"/>
        <end position="1154"/>
    </location>
</feature>
<feature type="compositionally biased region" description="Polar residues" evidence="1">
    <location>
        <begin position="539"/>
        <end position="548"/>
    </location>
</feature>
<feature type="transmembrane region" description="Helical" evidence="2">
    <location>
        <begin position="912"/>
        <end position="931"/>
    </location>
</feature>
<sequence length="1770" mass="193032">MLLLLCFFAFLYYVFFYHSPQVNWVIGRISTVARLYCCDPDALCLMLFALPGWLLHNVANWVMLDLLGLASGFSFEPLHPSVECFSNEARCQKLHKLDSSPVCNSNSDSSRFVTLRSVRMKSVSLAPMAAPVPILSVVTLAPAYAHPAPTVPAAFRGVSCSVQTEPVAPVSPSLSVPPVVAPSMPSVPSVPEPVVAPAHAALPEPVVLDVPDVPPSVPEMGPFAVATLPVVPLPDNSAFDAVEACAPATADAVIIASHLAGMAAVDGIVASRPCRSVYGKANAYIKPSRRRSHATTARPSDRFSVGRQGPQPHQYKKRCIAEMRSRALNSAEAVDEDEGMGSPCPESNDATLGCGSVLVGVKQPCSWSRCHITGPINSHSVEFCAAARATLFKCWSTIMRRHFVFFKVQKRQMVWSPIFGLVDDAADCMMEVVDEMDVEDVVVSPMVVDGGVFPAQAQLVPLFPPVATFVPAVSVPVSAPVTDPVFGCMPAPVAMDICIPSEAASVPDPRVATAPKPAPLALNRYATVPVADGKENKDSASSVSSDTTPVDAPSVASASRRAPLALNRYVTVPVADGKENKDSASSVSSDATPVDAPSVAPASRRAPLASLPAEEVDQRKLPSNIASSAQASSTSVTAACPEPALDLSKAIDEANSLLDLMIHSLRPTGVRDFIATRKGGGVSGTQKAFTMAFCLENREASLSSIKRCDGGLAWLLSWDSSMDLSFGCIFFGGGSVVFPLICHGDDSVAPPFLGLLLALVRDCCLPCDMDVGRTCFCSGIVGVGVLPFFVLVVGLGVGLFFGPCVVLSFPGLVVLGSSGPCCDGLALGLVVVSSFPALVWFFGPCCALGSVWAFPSPWCPPSFSGVGDVWVLFFGGTNPQVVIQFAWGSYRFFLCCPGLPSLTPMVWLGQSLFKANILKLLYGILAFQYVLMMSRSQREAGFSSSICLREILLTPFWKMSLVAGLLVLNRFMSISLWFAGCVSESGPTGKSFAHMDLIELMLCVKFFSGISLVCLWYLSGPSLVGPCWLVGDLVDMTSRKKRTKIWVRHGTQRARMLKGPPLLGTSGLAALDIFWKGLSDNMVVLVFAGGSLGSFYLFIGSFPHGGYQNVIGSYQIIQVLRWPLPEQGSPTSTAGGVISLYTGVFFLAGQVAFWTICKNPSLPLPYGANLVVSIPICFGSCGPLFFARLGQLSLCMVIKSFVMDLLTPSSVDLSTHLVAFKDFFFGWAICFPLGLCKNYSLLPLLRYQSAFATFIKYRISWFYFATHLVSTSIAISWLTLEQMFMLGTIIPTGISVMATRGPTMDWNYFVYYTLWRRPPCNFSIVIFWKLLSLLGTITSTSSAAMATRGSTADIIHGSFGGISTSIDTFLSRLRWGMSLFLAPWYQGQEIELLKTLALLYENKMRNVFHCIAAMDKKNIGDATAALILLLYMLWAKYMCHNLDLPSYTDISEEIKRCGDLDWMRFLGLLAQPWKWLVQIDGWTSGYSCLTPQGIFPLEIWHGNIFYTCYSHFTHFVATTPATLISGAFPTTLSQTFIQSNWQQLASNENLVRCYYYYGYFGLQSCMVHVFLWFMWWIFLLSSRPLQSTPLSIIWRIILYQADLYNLLLSALYGGSSFIKQTSTCYSYECYGGFSFYQADIYMLSLLSIQYDMIDPTLIKQTLTCYSSRHPLLTIVGRSGPFAFFLGIAESNAFSAYKVFHQHGASMKHNSFKSKLADSILALVLDQESLQEQMSASRMKTRAMDYHRSVPLEKKLRLEKTFAEFAEIAKE</sequence>
<feature type="region of interest" description="Disordered" evidence="1">
    <location>
        <begin position="288"/>
        <end position="312"/>
    </location>
</feature>
<keyword evidence="2" id="KW-1133">Transmembrane helix</keyword>
<keyword evidence="4" id="KW-1185">Reference proteome</keyword>
<dbReference type="EMBL" id="MCGE01000052">
    <property type="protein sequence ID" value="ORZ04283.1"/>
    <property type="molecule type" value="Genomic_DNA"/>
</dbReference>
<feature type="transmembrane region" description="Helical" evidence="2">
    <location>
        <begin position="1261"/>
        <end position="1280"/>
    </location>
</feature>
<name>A0A1X2HX32_9FUNG</name>
<evidence type="ECO:0000313" key="4">
    <source>
        <dbReference type="Proteomes" id="UP000193560"/>
    </source>
</evidence>
<feature type="region of interest" description="Disordered" evidence="1">
    <location>
        <begin position="529"/>
        <end position="557"/>
    </location>
</feature>
<accession>A0A1X2HX32</accession>
<feature type="region of interest" description="Disordered" evidence="1">
    <location>
        <begin position="576"/>
        <end position="619"/>
    </location>
</feature>
<keyword evidence="2" id="KW-0472">Membrane</keyword>
<proteinExistence type="predicted"/>
<feature type="transmembrane region" description="Helical" evidence="2">
    <location>
        <begin position="1554"/>
        <end position="1580"/>
    </location>
</feature>
<feature type="compositionally biased region" description="Low complexity" evidence="1">
    <location>
        <begin position="596"/>
        <end position="613"/>
    </location>
</feature>
<evidence type="ECO:0000256" key="2">
    <source>
        <dbReference type="SAM" id="Phobius"/>
    </source>
</evidence>
<evidence type="ECO:0000313" key="3">
    <source>
        <dbReference type="EMBL" id="ORZ04283.1"/>
    </source>
</evidence>
<organism evidence="3 4">
    <name type="scientific">Absidia repens</name>
    <dbReference type="NCBI Taxonomy" id="90262"/>
    <lineage>
        <taxon>Eukaryota</taxon>
        <taxon>Fungi</taxon>
        <taxon>Fungi incertae sedis</taxon>
        <taxon>Mucoromycota</taxon>
        <taxon>Mucoromycotina</taxon>
        <taxon>Mucoromycetes</taxon>
        <taxon>Mucorales</taxon>
        <taxon>Cunninghamellaceae</taxon>
        <taxon>Absidia</taxon>
    </lineage>
</organism>
<feature type="transmembrane region" description="Helical" evidence="2">
    <location>
        <begin position="952"/>
        <end position="978"/>
    </location>
</feature>
<protein>
    <submittedName>
        <fullName evidence="3">Uncharacterized protein</fullName>
    </submittedName>
</protein>
<feature type="transmembrane region" description="Helical" evidence="2">
    <location>
        <begin position="1166"/>
        <end position="1186"/>
    </location>
</feature>
<keyword evidence="2" id="KW-0812">Transmembrane</keyword>
<feature type="transmembrane region" description="Helical" evidence="2">
    <location>
        <begin position="1223"/>
        <end position="1240"/>
    </location>
</feature>
<comment type="caution">
    <text evidence="3">The sequence shown here is derived from an EMBL/GenBank/DDBJ whole genome shotgun (WGS) entry which is preliminary data.</text>
</comment>
<evidence type="ECO:0000256" key="1">
    <source>
        <dbReference type="SAM" id="MobiDB-lite"/>
    </source>
</evidence>
<feature type="transmembrane region" description="Helical" evidence="2">
    <location>
        <begin position="785"/>
        <end position="815"/>
    </location>
</feature>